<dbReference type="Gene3D" id="3.30.230.10">
    <property type="match status" value="1"/>
</dbReference>
<evidence type="ECO:0000256" key="4">
    <source>
        <dbReference type="ARBA" id="ARBA00022801"/>
    </source>
</evidence>
<dbReference type="InterPro" id="IPR014721">
    <property type="entry name" value="Ribsml_uS5_D2-typ_fold_subgr"/>
</dbReference>
<dbReference type="AlphaFoldDB" id="A0A1G2U4B1"/>
<sequence>MIPKTRRMDRLAVLLVFKSGFRVFGPAIALSYANKDGQNGPRVAFVVSKKVAKTAVERNKIRRRCYASVFPFLSRVKSSFLLVFSVKNVLVTADRQKLTQEIERLLKKAGAL</sequence>
<comment type="caution">
    <text evidence="8">The sequence shown here is derived from an EMBL/GenBank/DDBJ whole genome shotgun (WGS) entry which is preliminary data.</text>
</comment>
<dbReference type="GO" id="GO:0004526">
    <property type="term" value="F:ribonuclease P activity"/>
    <property type="evidence" value="ECO:0007669"/>
    <property type="project" value="UniProtKB-UniRule"/>
</dbReference>
<evidence type="ECO:0000256" key="7">
    <source>
        <dbReference type="NCBIfam" id="TIGR00188"/>
    </source>
</evidence>
<evidence type="ECO:0000256" key="3">
    <source>
        <dbReference type="ARBA" id="ARBA00022759"/>
    </source>
</evidence>
<evidence type="ECO:0000313" key="8">
    <source>
        <dbReference type="EMBL" id="OHB04348.1"/>
    </source>
</evidence>
<dbReference type="InterPro" id="IPR000100">
    <property type="entry name" value="RNase_P"/>
</dbReference>
<keyword evidence="4 6" id="KW-0378">Hydrolase</keyword>
<dbReference type="GO" id="GO:0000049">
    <property type="term" value="F:tRNA binding"/>
    <property type="evidence" value="ECO:0007669"/>
    <property type="project" value="UniProtKB-UniRule"/>
</dbReference>
<keyword evidence="3 6" id="KW-0255">Endonuclease</keyword>
<protein>
    <recommendedName>
        <fullName evidence="6 7">Ribonuclease P protein component</fullName>
        <shortName evidence="6">RNase P protein</shortName>
        <shortName evidence="6">RNaseP protein</shortName>
        <ecNumber evidence="6 7">3.1.26.5</ecNumber>
    </recommendedName>
    <alternativeName>
        <fullName evidence="6">Protein C5</fullName>
    </alternativeName>
</protein>
<proteinExistence type="inferred from homology"/>
<name>A0A1G2U4B1_9BACT</name>
<keyword evidence="5 6" id="KW-0694">RNA-binding</keyword>
<accession>A0A1G2U4B1</accession>
<gene>
    <name evidence="6" type="primary">rnpA</name>
    <name evidence="8" type="ORF">A3B14_02685</name>
</gene>
<evidence type="ECO:0000256" key="6">
    <source>
        <dbReference type="HAMAP-Rule" id="MF_00227"/>
    </source>
</evidence>
<evidence type="ECO:0000256" key="5">
    <source>
        <dbReference type="ARBA" id="ARBA00022884"/>
    </source>
</evidence>
<dbReference type="HAMAP" id="MF_00227">
    <property type="entry name" value="RNase_P"/>
    <property type="match status" value="1"/>
</dbReference>
<dbReference type="PANTHER" id="PTHR33992">
    <property type="entry name" value="RIBONUCLEASE P PROTEIN COMPONENT"/>
    <property type="match status" value="1"/>
</dbReference>
<dbReference type="EMBL" id="MHWE01000008">
    <property type="protein sequence ID" value="OHB04348.1"/>
    <property type="molecule type" value="Genomic_DNA"/>
</dbReference>
<evidence type="ECO:0000256" key="2">
    <source>
        <dbReference type="ARBA" id="ARBA00022722"/>
    </source>
</evidence>
<dbReference type="GO" id="GO:0001682">
    <property type="term" value="P:tRNA 5'-leader removal"/>
    <property type="evidence" value="ECO:0007669"/>
    <property type="project" value="UniProtKB-UniRule"/>
</dbReference>
<organism evidence="8 9">
    <name type="scientific">Candidatus Zambryskibacteria bacterium RIFCSPLOWO2_01_FULL_45_21</name>
    <dbReference type="NCBI Taxonomy" id="1802761"/>
    <lineage>
        <taxon>Bacteria</taxon>
        <taxon>Candidatus Zambryskiibacteriota</taxon>
    </lineage>
</organism>
<comment type="similarity">
    <text evidence="6">Belongs to the RnpA family.</text>
</comment>
<dbReference type="Pfam" id="PF00825">
    <property type="entry name" value="Ribonuclease_P"/>
    <property type="match status" value="1"/>
</dbReference>
<dbReference type="GO" id="GO:0042781">
    <property type="term" value="F:3'-tRNA processing endoribonuclease activity"/>
    <property type="evidence" value="ECO:0007669"/>
    <property type="project" value="TreeGrafter"/>
</dbReference>
<comment type="function">
    <text evidence="6">RNaseP catalyzes the removal of the 5'-leader sequence from pre-tRNA to produce the mature 5'-terminus. It can also cleave other RNA substrates such as 4.5S RNA. The protein component plays an auxiliary but essential role in vivo by binding to the 5'-leader sequence and broadening the substrate specificity of the ribozyme.</text>
</comment>
<dbReference type="NCBIfam" id="TIGR00188">
    <property type="entry name" value="rnpA"/>
    <property type="match status" value="1"/>
</dbReference>
<dbReference type="EC" id="3.1.26.5" evidence="6 7"/>
<dbReference type="Proteomes" id="UP000176800">
    <property type="component" value="Unassembled WGS sequence"/>
</dbReference>
<comment type="subunit">
    <text evidence="6">Consists of a catalytic RNA component (M1 or rnpB) and a protein subunit.</text>
</comment>
<keyword evidence="2 6" id="KW-0540">Nuclease</keyword>
<evidence type="ECO:0000256" key="1">
    <source>
        <dbReference type="ARBA" id="ARBA00022694"/>
    </source>
</evidence>
<dbReference type="GO" id="GO:0030677">
    <property type="term" value="C:ribonuclease P complex"/>
    <property type="evidence" value="ECO:0007669"/>
    <property type="project" value="TreeGrafter"/>
</dbReference>
<dbReference type="InterPro" id="IPR020568">
    <property type="entry name" value="Ribosomal_Su5_D2-typ_SF"/>
</dbReference>
<reference evidence="8 9" key="1">
    <citation type="journal article" date="2016" name="Nat. Commun.">
        <title>Thousands of microbial genomes shed light on interconnected biogeochemical processes in an aquifer system.</title>
        <authorList>
            <person name="Anantharaman K."/>
            <person name="Brown C.T."/>
            <person name="Hug L.A."/>
            <person name="Sharon I."/>
            <person name="Castelle C.J."/>
            <person name="Probst A.J."/>
            <person name="Thomas B.C."/>
            <person name="Singh A."/>
            <person name="Wilkins M.J."/>
            <person name="Karaoz U."/>
            <person name="Brodie E.L."/>
            <person name="Williams K.H."/>
            <person name="Hubbard S.S."/>
            <person name="Banfield J.F."/>
        </authorList>
    </citation>
    <scope>NUCLEOTIDE SEQUENCE [LARGE SCALE GENOMIC DNA]</scope>
</reference>
<comment type="catalytic activity">
    <reaction evidence="6">
        <text>Endonucleolytic cleavage of RNA, removing 5'-extranucleotides from tRNA precursor.</text>
        <dbReference type="EC" id="3.1.26.5"/>
    </reaction>
</comment>
<evidence type="ECO:0000313" key="9">
    <source>
        <dbReference type="Proteomes" id="UP000176800"/>
    </source>
</evidence>
<dbReference type="SUPFAM" id="SSF54211">
    <property type="entry name" value="Ribosomal protein S5 domain 2-like"/>
    <property type="match status" value="1"/>
</dbReference>
<dbReference type="PANTHER" id="PTHR33992:SF1">
    <property type="entry name" value="RIBONUCLEASE P PROTEIN COMPONENT"/>
    <property type="match status" value="1"/>
</dbReference>
<keyword evidence="1 6" id="KW-0819">tRNA processing</keyword>